<dbReference type="eggNOG" id="ENOG502SD4M">
    <property type="taxonomic scope" value="Eukaryota"/>
</dbReference>
<dbReference type="STRING" id="157072.A0A024TCY7"/>
<gene>
    <name evidence="1" type="ORF">H310_13550</name>
</gene>
<name>A0A024TCY7_9STRA</name>
<dbReference type="VEuPathDB" id="FungiDB:H310_13550"/>
<dbReference type="EMBL" id="KI914004">
    <property type="protein sequence ID" value="ETV92025.1"/>
    <property type="molecule type" value="Genomic_DNA"/>
</dbReference>
<reference evidence="1" key="1">
    <citation type="submission" date="2013-12" db="EMBL/GenBank/DDBJ databases">
        <title>The Genome Sequence of Aphanomyces invadans NJM9701.</title>
        <authorList>
            <consortium name="The Broad Institute Genomics Platform"/>
            <person name="Russ C."/>
            <person name="Tyler B."/>
            <person name="van West P."/>
            <person name="Dieguez-Uribeondo J."/>
            <person name="Young S.K."/>
            <person name="Zeng Q."/>
            <person name="Gargeya S."/>
            <person name="Fitzgerald M."/>
            <person name="Abouelleil A."/>
            <person name="Alvarado L."/>
            <person name="Chapman S.B."/>
            <person name="Gainer-Dewar J."/>
            <person name="Goldberg J."/>
            <person name="Griggs A."/>
            <person name="Gujja S."/>
            <person name="Hansen M."/>
            <person name="Howarth C."/>
            <person name="Imamovic A."/>
            <person name="Ireland A."/>
            <person name="Larimer J."/>
            <person name="McCowan C."/>
            <person name="Murphy C."/>
            <person name="Pearson M."/>
            <person name="Poon T.W."/>
            <person name="Priest M."/>
            <person name="Roberts A."/>
            <person name="Saif S."/>
            <person name="Shea T."/>
            <person name="Sykes S."/>
            <person name="Wortman J."/>
            <person name="Nusbaum C."/>
            <person name="Birren B."/>
        </authorList>
    </citation>
    <scope>NUCLEOTIDE SEQUENCE [LARGE SCALE GENOMIC DNA]</scope>
    <source>
        <strain evidence="1">NJM9701</strain>
    </source>
</reference>
<dbReference type="GeneID" id="20090600"/>
<dbReference type="OrthoDB" id="18991at2759"/>
<protein>
    <recommendedName>
        <fullName evidence="2">N-acetyltransferase domain-containing protein</fullName>
    </recommendedName>
</protein>
<dbReference type="AlphaFoldDB" id="A0A024TCY7"/>
<organism evidence="1">
    <name type="scientific">Aphanomyces invadans</name>
    <dbReference type="NCBI Taxonomy" id="157072"/>
    <lineage>
        <taxon>Eukaryota</taxon>
        <taxon>Sar</taxon>
        <taxon>Stramenopiles</taxon>
        <taxon>Oomycota</taxon>
        <taxon>Saprolegniomycetes</taxon>
        <taxon>Saprolegniales</taxon>
        <taxon>Verrucalvaceae</taxon>
        <taxon>Aphanomyces</taxon>
    </lineage>
</organism>
<evidence type="ECO:0000313" key="1">
    <source>
        <dbReference type="EMBL" id="ETV92025.1"/>
    </source>
</evidence>
<dbReference type="RefSeq" id="XP_008879322.1">
    <property type="nucleotide sequence ID" value="XM_008881100.1"/>
</dbReference>
<sequence length="254" mass="28757">MTPPAGHEVVALHAAYEPLLLQRFYNDILEPCFGMYPDELDDLESFHAQLTQSSHDSECLYHILLLLDKEGRSTILAGVCFEYYRRSNCGLVTYIATNPNVDTKGQGLGRYLTDNALRTLHDQARRHGHPKCRAVFLESNSDEVVNDVMPPARRRQLLTLWGLSFLEFDYVQPRLSEERDACKTLRLAVFNDALVETPGVGFGLPSRDLVAFLTDFYTVLMGSVALTCDPDAIRQLAWLQTHPTVQVEKRTPTR</sequence>
<accession>A0A024TCY7</accession>
<evidence type="ECO:0008006" key="2">
    <source>
        <dbReference type="Google" id="ProtNLM"/>
    </source>
</evidence>
<proteinExistence type="predicted"/>